<dbReference type="EMBL" id="MU167226">
    <property type="protein sequence ID" value="KAG0149590.1"/>
    <property type="molecule type" value="Genomic_DNA"/>
</dbReference>
<dbReference type="Proteomes" id="UP000886653">
    <property type="component" value="Unassembled WGS sequence"/>
</dbReference>
<organism evidence="1 2">
    <name type="scientific">Cronartium quercuum f. sp. fusiforme G11</name>
    <dbReference type="NCBI Taxonomy" id="708437"/>
    <lineage>
        <taxon>Eukaryota</taxon>
        <taxon>Fungi</taxon>
        <taxon>Dikarya</taxon>
        <taxon>Basidiomycota</taxon>
        <taxon>Pucciniomycotina</taxon>
        <taxon>Pucciniomycetes</taxon>
        <taxon>Pucciniales</taxon>
        <taxon>Coleosporiaceae</taxon>
        <taxon>Cronartium</taxon>
    </lineage>
</organism>
<sequence length="81" mass="9076">MSSTIMRLLICASLKEFNQVSNTITVSPTQVGGLKKVFEDLKTRQGQLTIYLEPGIYEGNIECRDNHGGMVVFQEITLKIK</sequence>
<dbReference type="AlphaFoldDB" id="A0A9P6TFC3"/>
<name>A0A9P6TFC3_9BASI</name>
<gene>
    <name evidence="1" type="ORF">CROQUDRAFT_301482</name>
</gene>
<reference evidence="1" key="1">
    <citation type="submission" date="2013-11" db="EMBL/GenBank/DDBJ databases">
        <title>Genome sequence of the fusiform rust pathogen reveals effectors for host alternation and coevolution with pine.</title>
        <authorList>
            <consortium name="DOE Joint Genome Institute"/>
            <person name="Smith K."/>
            <person name="Pendleton A."/>
            <person name="Kubisiak T."/>
            <person name="Anderson C."/>
            <person name="Salamov A."/>
            <person name="Aerts A."/>
            <person name="Riley R."/>
            <person name="Clum A."/>
            <person name="Lindquist E."/>
            <person name="Ence D."/>
            <person name="Campbell M."/>
            <person name="Kronenberg Z."/>
            <person name="Feau N."/>
            <person name="Dhillon B."/>
            <person name="Hamelin R."/>
            <person name="Burleigh J."/>
            <person name="Smith J."/>
            <person name="Yandell M."/>
            <person name="Nelson C."/>
            <person name="Grigoriev I."/>
            <person name="Davis J."/>
        </authorList>
    </citation>
    <scope>NUCLEOTIDE SEQUENCE</scope>
    <source>
        <strain evidence="1">G11</strain>
    </source>
</reference>
<evidence type="ECO:0000313" key="2">
    <source>
        <dbReference type="Proteomes" id="UP000886653"/>
    </source>
</evidence>
<evidence type="ECO:0000313" key="1">
    <source>
        <dbReference type="EMBL" id="KAG0149590.1"/>
    </source>
</evidence>
<keyword evidence="2" id="KW-1185">Reference proteome</keyword>
<comment type="caution">
    <text evidence="1">The sequence shown here is derived from an EMBL/GenBank/DDBJ whole genome shotgun (WGS) entry which is preliminary data.</text>
</comment>
<protein>
    <submittedName>
        <fullName evidence="1">Uncharacterized protein</fullName>
    </submittedName>
</protein>
<proteinExistence type="predicted"/>
<accession>A0A9P6TFC3</accession>